<dbReference type="EMBL" id="FLRE01000128">
    <property type="protein sequence ID" value="SBT37282.1"/>
    <property type="molecule type" value="Genomic_DNA"/>
</dbReference>
<dbReference type="Proteomes" id="UP000078550">
    <property type="component" value="Unassembled WGS sequence"/>
</dbReference>
<evidence type="ECO:0000313" key="1">
    <source>
        <dbReference type="EMBL" id="SBT37282.1"/>
    </source>
</evidence>
<name>A0A1A8Z0A6_PLAOA</name>
<protein>
    <submittedName>
        <fullName evidence="1">Uncharacterized protein</fullName>
    </submittedName>
</protein>
<accession>A0A1A8Z0A6</accession>
<evidence type="ECO:0000313" key="2">
    <source>
        <dbReference type="Proteomes" id="UP000078550"/>
    </source>
</evidence>
<gene>
    <name evidence="1" type="ORF">POVWA2_033430</name>
</gene>
<dbReference type="AlphaFoldDB" id="A0A1A8Z0A6"/>
<reference evidence="2" key="1">
    <citation type="submission" date="2016-05" db="EMBL/GenBank/DDBJ databases">
        <authorList>
            <person name="Naeem Raeece"/>
        </authorList>
    </citation>
    <scope>NUCLEOTIDE SEQUENCE [LARGE SCALE GENOMIC DNA]</scope>
</reference>
<sequence>MEEPGRRENREWKISRDVLLMLSFEVRTGDRCKKRFVTKQKIIKPFTATQGGEVNFDYKIFTANVKQLRTITCTLEWVAICYAYM</sequence>
<organism evidence="1 2">
    <name type="scientific">Plasmodium ovale wallikeri</name>
    <dbReference type="NCBI Taxonomy" id="864142"/>
    <lineage>
        <taxon>Eukaryota</taxon>
        <taxon>Sar</taxon>
        <taxon>Alveolata</taxon>
        <taxon>Apicomplexa</taxon>
        <taxon>Aconoidasida</taxon>
        <taxon>Haemosporida</taxon>
        <taxon>Plasmodiidae</taxon>
        <taxon>Plasmodium</taxon>
        <taxon>Plasmodium (Plasmodium)</taxon>
    </lineage>
</organism>
<proteinExistence type="predicted"/>